<dbReference type="Proteomes" id="UP000281118">
    <property type="component" value="Unassembled WGS sequence"/>
</dbReference>
<proteinExistence type="predicted"/>
<keyword evidence="1" id="KW-0843">Virulence</keyword>
<dbReference type="NCBIfam" id="TIGR01414">
    <property type="entry name" value="autotrans_barl"/>
    <property type="match status" value="1"/>
</dbReference>
<evidence type="ECO:0000259" key="3">
    <source>
        <dbReference type="PROSITE" id="PS51208"/>
    </source>
</evidence>
<dbReference type="InterPro" id="IPR005546">
    <property type="entry name" value="Autotransporte_beta"/>
</dbReference>
<reference evidence="4 5" key="1">
    <citation type="submission" date="2018-12" db="EMBL/GenBank/DDBJ databases">
        <title>The genome sequences of Variovorax guangxiensis DSM 27352.</title>
        <authorList>
            <person name="Gao J."/>
            <person name="Sun J."/>
        </authorList>
    </citation>
    <scope>NUCLEOTIDE SEQUENCE [LARGE SCALE GENOMIC DNA]</scope>
    <source>
        <strain evidence="4 5">DSM 27352</strain>
    </source>
</reference>
<feature type="region of interest" description="Disordered" evidence="2">
    <location>
        <begin position="70"/>
        <end position="108"/>
    </location>
</feature>
<dbReference type="EMBL" id="RXFT01000012">
    <property type="protein sequence ID" value="RUR70351.1"/>
    <property type="molecule type" value="Genomic_DNA"/>
</dbReference>
<dbReference type="Pfam" id="PF18883">
    <property type="entry name" value="AC_1"/>
    <property type="match status" value="1"/>
</dbReference>
<feature type="region of interest" description="Disordered" evidence="2">
    <location>
        <begin position="322"/>
        <end position="346"/>
    </location>
</feature>
<accession>A0A433MR77</accession>
<dbReference type="RefSeq" id="WP_126024464.1">
    <property type="nucleotide sequence ID" value="NZ_RXFT01000012.1"/>
</dbReference>
<feature type="region of interest" description="Disordered" evidence="2">
    <location>
        <begin position="687"/>
        <end position="709"/>
    </location>
</feature>
<dbReference type="InterPro" id="IPR036709">
    <property type="entry name" value="Autotransporte_beta_dom_sf"/>
</dbReference>
<evidence type="ECO:0000256" key="1">
    <source>
        <dbReference type="ARBA" id="ARBA00023026"/>
    </source>
</evidence>
<evidence type="ECO:0000313" key="5">
    <source>
        <dbReference type="Proteomes" id="UP000281118"/>
    </source>
</evidence>
<dbReference type="PANTHER" id="PTHR35037">
    <property type="entry name" value="C-TERMINAL REGION OF AIDA-LIKE PROTEIN"/>
    <property type="match status" value="1"/>
</dbReference>
<feature type="domain" description="Autotransporter" evidence="3">
    <location>
        <begin position="758"/>
        <end position="1037"/>
    </location>
</feature>
<gene>
    <name evidence="4" type="ORF">EJP67_25175</name>
</gene>
<dbReference type="Gene3D" id="2.160.20.20">
    <property type="match status" value="1"/>
</dbReference>
<protein>
    <submittedName>
        <fullName evidence="4">Autotransporter outer membrane beta-barrel domain-containing protein</fullName>
    </submittedName>
</protein>
<dbReference type="PRINTS" id="PR01228">
    <property type="entry name" value="EGGSHELL"/>
</dbReference>
<dbReference type="InterPro" id="IPR011050">
    <property type="entry name" value="Pectin_lyase_fold/virulence"/>
</dbReference>
<comment type="caution">
    <text evidence="4">The sequence shown here is derived from an EMBL/GenBank/DDBJ whole genome shotgun (WGS) entry which is preliminary data.</text>
</comment>
<dbReference type="Pfam" id="PF03797">
    <property type="entry name" value="Autotransporter"/>
    <property type="match status" value="1"/>
</dbReference>
<dbReference type="SUPFAM" id="SSF51126">
    <property type="entry name" value="Pectin lyase-like"/>
    <property type="match status" value="1"/>
</dbReference>
<dbReference type="PANTHER" id="PTHR35037:SF3">
    <property type="entry name" value="C-TERMINAL REGION OF AIDA-LIKE PROTEIN"/>
    <property type="match status" value="1"/>
</dbReference>
<dbReference type="SUPFAM" id="SSF103515">
    <property type="entry name" value="Autotransporter"/>
    <property type="match status" value="1"/>
</dbReference>
<name>A0A433MR77_9BURK</name>
<dbReference type="AlphaFoldDB" id="A0A433MR77"/>
<feature type="compositionally biased region" description="Gly residues" evidence="2">
    <location>
        <begin position="76"/>
        <end position="88"/>
    </location>
</feature>
<dbReference type="Gene3D" id="2.40.128.130">
    <property type="entry name" value="Autotransporter beta-domain"/>
    <property type="match status" value="1"/>
</dbReference>
<dbReference type="InterPro" id="IPR043990">
    <property type="entry name" value="AC_1"/>
</dbReference>
<sequence>MNKVFRTLWNQARGTWVAAPETSRGHARSAQQPAEAMAIAFALAPAFAALLLGAGPALAAGGAGGQPVNDTSLHAGSGGADGSGGSGGLNDTTVNANGGAGGSSTDAGPTAGSAANIGSFAGATAGTGGAAGAGSNVVSPGVLQGDNGAAGQSQTGDFSNGNGYGGGGGGGFQGASIGSGVTTSSDSYTGGAGGAGGNGYWAAGGGGAGGYGSILIGPTGNYTATGSSTGGAGGKGGDAFSQAGGGGSGGAGFFLNATTSGIVFTNNGVVAGGAGGAGGSELLPARANASGGGGGAGGSGITLAGSAVSVTNTGAVSGGAGGAGGAGGGGAGGTGSPGAGGDGGIGLRATGASTTITNSGSITGGNGGVGGASSNGGASGANGAGGVGVSGANLGIVHSGSITGGMGGDGVTRAAAVEFTGGSNSLTLNAGAALTGAVAIDGGATASIVAGADGLSLSSPLLLGGTGTIDTNGHDMGWSGPVSGTAGLVKSGAGTLTLSGANVYTGATSVNAGTLRAGAANALSNASAFTVASGATLDLAGQSQTIASMANGGTVSLVGSAPGTTLTVTGPWVGNGGTLRLGTALGDSSSASDRLVLSGATAIASGTTNVQITNLGGLGALTTGNGIEVVSAINGATTTAQTTKNAFALAGGHVDAGAYEYRLYAADASGAGENWYLRSSAVVTPPANGGGGGSTGGTGSGGGTGGGVSVPTYRTEVPLYAALPEQFRQANLSMLGSMRQRFGDDGPPGSNDAGPAMQDRSYRQVWARIVSTDRTISQGGTVNPTSKGRLTGFQAGTDLWADAHWRAGVYLGELNGDMRVNGFARGIVNYAAGSNDLRSQYLGAYATWKNDSGLYVDGVLQAGRHHYTASPALSYSSSGKGSSLLASIEVGQSFAIAPGWTIEPQLQLVHQRISLDDGGIAAALVQQHSHSGWMARAGVRVKGEIATSAGLLQPYVRFNVYRNGSGTDTARFIGPAAYTDIATRTGGTSTELAAGATLQLTQNASLYAELGKLWASGGGVRTKSSGIEGSVGVKFRW</sequence>
<evidence type="ECO:0000313" key="4">
    <source>
        <dbReference type="EMBL" id="RUR70351.1"/>
    </source>
</evidence>
<dbReference type="PROSITE" id="PS51208">
    <property type="entry name" value="AUTOTRANSPORTER"/>
    <property type="match status" value="1"/>
</dbReference>
<organism evidence="4 5">
    <name type="scientific">Variovorax guangxiensis</name>
    <dbReference type="NCBI Taxonomy" id="1775474"/>
    <lineage>
        <taxon>Bacteria</taxon>
        <taxon>Pseudomonadati</taxon>
        <taxon>Pseudomonadota</taxon>
        <taxon>Betaproteobacteria</taxon>
        <taxon>Burkholderiales</taxon>
        <taxon>Comamonadaceae</taxon>
        <taxon>Variovorax</taxon>
    </lineage>
</organism>
<dbReference type="GO" id="GO:0019867">
    <property type="term" value="C:outer membrane"/>
    <property type="evidence" value="ECO:0007669"/>
    <property type="project" value="InterPro"/>
</dbReference>
<dbReference type="InterPro" id="IPR006315">
    <property type="entry name" value="OM_autotransptr_brl_dom"/>
</dbReference>
<feature type="region of interest" description="Disordered" evidence="2">
    <location>
        <begin position="144"/>
        <end position="165"/>
    </location>
</feature>
<dbReference type="SMART" id="SM00869">
    <property type="entry name" value="Autotransporter"/>
    <property type="match status" value="1"/>
</dbReference>
<evidence type="ECO:0000256" key="2">
    <source>
        <dbReference type="SAM" id="MobiDB-lite"/>
    </source>
</evidence>
<feature type="compositionally biased region" description="Gly residues" evidence="2">
    <location>
        <begin position="688"/>
        <end position="708"/>
    </location>
</feature>
<dbReference type="Pfam" id="PF13018">
    <property type="entry name" value="ESPR"/>
    <property type="match status" value="1"/>
</dbReference>
<dbReference type="OrthoDB" id="8613264at2"/>
<dbReference type="InterPro" id="IPR024973">
    <property type="entry name" value="ESPR"/>
</dbReference>
<dbReference type="CDD" id="cd01344">
    <property type="entry name" value="PL2_Passenger_AT"/>
    <property type="match status" value="1"/>
</dbReference>
<dbReference type="InterPro" id="IPR051551">
    <property type="entry name" value="Autotransporter_adhesion"/>
</dbReference>
<dbReference type="InterPro" id="IPR012332">
    <property type="entry name" value="Autotransporter_pectin_lyase_C"/>
</dbReference>